<reference evidence="2" key="1">
    <citation type="journal article" date="2022" name="Int. J. Mol. Sci.">
        <title>Draft Genome of Tanacetum Coccineum: Genomic Comparison of Closely Related Tanacetum-Family Plants.</title>
        <authorList>
            <person name="Yamashiro T."/>
            <person name="Shiraishi A."/>
            <person name="Nakayama K."/>
            <person name="Satake H."/>
        </authorList>
    </citation>
    <scope>NUCLEOTIDE SEQUENCE</scope>
</reference>
<dbReference type="Proteomes" id="UP001151760">
    <property type="component" value="Unassembled WGS sequence"/>
</dbReference>
<accession>A0ABQ5ENW7</accession>
<feature type="compositionally biased region" description="Polar residues" evidence="1">
    <location>
        <begin position="36"/>
        <end position="51"/>
    </location>
</feature>
<proteinExistence type="predicted"/>
<comment type="caution">
    <text evidence="2">The sequence shown here is derived from an EMBL/GenBank/DDBJ whole genome shotgun (WGS) entry which is preliminary data.</text>
</comment>
<evidence type="ECO:0000313" key="2">
    <source>
        <dbReference type="EMBL" id="GJT52621.1"/>
    </source>
</evidence>
<feature type="region of interest" description="Disordered" evidence="1">
    <location>
        <begin position="33"/>
        <end position="53"/>
    </location>
</feature>
<sequence length="150" mass="16591">MIRDTPRVVHLKIGFRETTKAAKSEQSFNCIPKQFPPTNNQLRSSSNSRTHATVHDGQIVTETVQRRAPGNVGNTGSRGNQSYCNVDYCDRQREDDIFTLMEAERKDDVLDASKAEAFLADVGIATAPYDPPQALTTTNMFQANQMIVGG</sequence>
<keyword evidence="3" id="KW-1185">Reference proteome</keyword>
<evidence type="ECO:0000313" key="3">
    <source>
        <dbReference type="Proteomes" id="UP001151760"/>
    </source>
</evidence>
<protein>
    <submittedName>
        <fullName evidence="2">Uncharacterized protein</fullName>
    </submittedName>
</protein>
<organism evidence="2 3">
    <name type="scientific">Tanacetum coccineum</name>
    <dbReference type="NCBI Taxonomy" id="301880"/>
    <lineage>
        <taxon>Eukaryota</taxon>
        <taxon>Viridiplantae</taxon>
        <taxon>Streptophyta</taxon>
        <taxon>Embryophyta</taxon>
        <taxon>Tracheophyta</taxon>
        <taxon>Spermatophyta</taxon>
        <taxon>Magnoliopsida</taxon>
        <taxon>eudicotyledons</taxon>
        <taxon>Gunneridae</taxon>
        <taxon>Pentapetalae</taxon>
        <taxon>asterids</taxon>
        <taxon>campanulids</taxon>
        <taxon>Asterales</taxon>
        <taxon>Asteraceae</taxon>
        <taxon>Asteroideae</taxon>
        <taxon>Anthemideae</taxon>
        <taxon>Anthemidinae</taxon>
        <taxon>Tanacetum</taxon>
    </lineage>
</organism>
<reference evidence="2" key="2">
    <citation type="submission" date="2022-01" db="EMBL/GenBank/DDBJ databases">
        <authorList>
            <person name="Yamashiro T."/>
            <person name="Shiraishi A."/>
            <person name="Satake H."/>
            <person name="Nakayama K."/>
        </authorList>
    </citation>
    <scope>NUCLEOTIDE SEQUENCE</scope>
</reference>
<dbReference type="EMBL" id="BQNB010016513">
    <property type="protein sequence ID" value="GJT52621.1"/>
    <property type="molecule type" value="Genomic_DNA"/>
</dbReference>
<evidence type="ECO:0000256" key="1">
    <source>
        <dbReference type="SAM" id="MobiDB-lite"/>
    </source>
</evidence>
<name>A0ABQ5ENW7_9ASTR</name>
<gene>
    <name evidence="2" type="ORF">Tco_0978778</name>
</gene>